<reference evidence="17" key="1">
    <citation type="submission" date="2014-05" db="EMBL/GenBank/DDBJ databases">
        <authorList>
            <person name="Chronopoulou M."/>
        </authorList>
    </citation>
    <scope>NUCLEOTIDE SEQUENCE</scope>
    <source>
        <tissue evidence="17">Whole organism</tissue>
    </source>
</reference>
<proteinExistence type="inferred from homology"/>
<organism evidence="17">
    <name type="scientific">Lepeophtheirus salmonis</name>
    <name type="common">Salmon louse</name>
    <name type="synonym">Caligus salmonis</name>
    <dbReference type="NCBI Taxonomy" id="72036"/>
    <lineage>
        <taxon>Eukaryota</taxon>
        <taxon>Metazoa</taxon>
        <taxon>Ecdysozoa</taxon>
        <taxon>Arthropoda</taxon>
        <taxon>Crustacea</taxon>
        <taxon>Multicrustacea</taxon>
        <taxon>Hexanauplia</taxon>
        <taxon>Copepoda</taxon>
        <taxon>Siphonostomatoida</taxon>
        <taxon>Caligidae</taxon>
        <taxon>Lepeophtheirus</taxon>
    </lineage>
</organism>
<sequence length="489" mass="55387">MLGTFLIVVVSTLLFLAIFGKSLGTRRVYVKALLQVFEVARNITTAHREELHRQTKFTLGADSDEEEEEESDDDVDQKTLPAKNLNKNHLIKPNGVAANTVISRKGNLILNPDGSSASIAILEKDSNSNRGPSEFIEIRRNLSANTFQIEFELVDVLDYVKTGIASIIEDEVTKRFVAEELKTWNLLTRTSQSFEFINLKLTIIWILGFFVRYFVLLPGRLFIFFIALINMCLCMFLIGLIPDSEFKKTLHSHTYTNCFELLGGAVSAVITYHNPENMPKGGICVANHTSPLDVLILACNNAYALIGQRHGGLMGFVQNILGKASSHIWFEREVSKDRLIVVKRLSEHVNDSKKLPILIFPEGTCINNTSVMQFKKGSFEVGGQIYPVAIKYDPLFGDAFWNSSKHGMLHYIFRMMTSWAIVCDVWYLPPMSKRANEDAISFANRVKRNIAKQGGLVDLVWDGNLKRNEVKSEWKAKQQEDFSKRFKFD</sequence>
<comment type="pathway">
    <text evidence="2">Lipid metabolism.</text>
</comment>
<keyword evidence="6 15" id="KW-0812">Transmembrane</keyword>
<evidence type="ECO:0000256" key="13">
    <source>
        <dbReference type="ARBA" id="ARBA00025707"/>
    </source>
</evidence>
<evidence type="ECO:0000256" key="6">
    <source>
        <dbReference type="ARBA" id="ARBA00022692"/>
    </source>
</evidence>
<dbReference type="AlphaFoldDB" id="A0A0K2TTQ4"/>
<feature type="region of interest" description="Disordered" evidence="14">
    <location>
        <begin position="54"/>
        <end position="79"/>
    </location>
</feature>
<dbReference type="CDD" id="cd07991">
    <property type="entry name" value="LPLAT_LPCAT1-like"/>
    <property type="match status" value="1"/>
</dbReference>
<comment type="subcellular location">
    <subcellularLocation>
        <location evidence="1">Membrane</location>
    </subcellularLocation>
</comment>
<keyword evidence="11" id="KW-1208">Phospholipid metabolism</keyword>
<name>A0A0K2TTQ4_LEPSM</name>
<dbReference type="PANTHER" id="PTHR23063:SF2">
    <property type="entry name" value="GLYCEROL-3-PHOSPHATE ACYLTRANSFERASE 4, ISOFORM D-RELATED"/>
    <property type="match status" value="1"/>
</dbReference>
<feature type="transmembrane region" description="Helical" evidence="15">
    <location>
        <begin position="6"/>
        <end position="24"/>
    </location>
</feature>
<comment type="similarity">
    <text evidence="3">Belongs to the 1-acyl-sn-glycerol-3-phosphate acyltransferase family.</text>
</comment>
<dbReference type="InterPro" id="IPR002123">
    <property type="entry name" value="Plipid/glycerol_acylTrfase"/>
</dbReference>
<evidence type="ECO:0000256" key="10">
    <source>
        <dbReference type="ARBA" id="ARBA00023209"/>
    </source>
</evidence>
<feature type="compositionally biased region" description="Acidic residues" evidence="14">
    <location>
        <begin position="62"/>
        <end position="75"/>
    </location>
</feature>
<keyword evidence="4" id="KW-0444">Lipid biosynthesis</keyword>
<dbReference type="GO" id="GO:0019432">
    <property type="term" value="P:triglyceride biosynthetic process"/>
    <property type="evidence" value="ECO:0007669"/>
    <property type="project" value="TreeGrafter"/>
</dbReference>
<dbReference type="GO" id="GO:0005783">
    <property type="term" value="C:endoplasmic reticulum"/>
    <property type="evidence" value="ECO:0007669"/>
    <property type="project" value="TreeGrafter"/>
</dbReference>
<evidence type="ECO:0000256" key="7">
    <source>
        <dbReference type="ARBA" id="ARBA00022989"/>
    </source>
</evidence>
<evidence type="ECO:0000259" key="16">
    <source>
        <dbReference type="SMART" id="SM00563"/>
    </source>
</evidence>
<dbReference type="OrthoDB" id="10051137at2759"/>
<feature type="transmembrane region" description="Helical" evidence="15">
    <location>
        <begin position="196"/>
        <end position="215"/>
    </location>
</feature>
<dbReference type="Pfam" id="PF01553">
    <property type="entry name" value="Acyltransferase"/>
    <property type="match status" value="1"/>
</dbReference>
<evidence type="ECO:0000256" key="14">
    <source>
        <dbReference type="SAM" id="MobiDB-lite"/>
    </source>
</evidence>
<evidence type="ECO:0000256" key="8">
    <source>
        <dbReference type="ARBA" id="ARBA00023098"/>
    </source>
</evidence>
<evidence type="ECO:0000256" key="4">
    <source>
        <dbReference type="ARBA" id="ARBA00022516"/>
    </source>
</evidence>
<keyword evidence="12" id="KW-0012">Acyltransferase</keyword>
<dbReference type="InterPro" id="IPR045252">
    <property type="entry name" value="LPCAT1-like"/>
</dbReference>
<evidence type="ECO:0000256" key="12">
    <source>
        <dbReference type="ARBA" id="ARBA00023315"/>
    </source>
</evidence>
<comment type="pathway">
    <text evidence="13">Phospholipid metabolism.</text>
</comment>
<evidence type="ECO:0000256" key="9">
    <source>
        <dbReference type="ARBA" id="ARBA00023136"/>
    </source>
</evidence>
<dbReference type="SMART" id="SM00563">
    <property type="entry name" value="PlsC"/>
    <property type="match status" value="1"/>
</dbReference>
<evidence type="ECO:0000313" key="17">
    <source>
        <dbReference type="EMBL" id="CDW29047.1"/>
    </source>
</evidence>
<keyword evidence="9 15" id="KW-0472">Membrane</keyword>
<dbReference type="PANTHER" id="PTHR23063">
    <property type="entry name" value="PHOSPHOLIPID ACYLTRANSFERASE"/>
    <property type="match status" value="1"/>
</dbReference>
<keyword evidence="7 15" id="KW-1133">Transmembrane helix</keyword>
<dbReference type="GO" id="GO:0008654">
    <property type="term" value="P:phospholipid biosynthetic process"/>
    <property type="evidence" value="ECO:0007669"/>
    <property type="project" value="UniProtKB-KW"/>
</dbReference>
<evidence type="ECO:0000256" key="11">
    <source>
        <dbReference type="ARBA" id="ARBA00023264"/>
    </source>
</evidence>
<dbReference type="GO" id="GO:0016020">
    <property type="term" value="C:membrane"/>
    <property type="evidence" value="ECO:0007669"/>
    <property type="project" value="UniProtKB-SubCell"/>
</dbReference>
<protein>
    <recommendedName>
        <fullName evidence="16">Phospholipid/glycerol acyltransferase domain-containing protein</fullName>
    </recommendedName>
</protein>
<evidence type="ECO:0000256" key="1">
    <source>
        <dbReference type="ARBA" id="ARBA00004370"/>
    </source>
</evidence>
<evidence type="ECO:0000256" key="2">
    <source>
        <dbReference type="ARBA" id="ARBA00005189"/>
    </source>
</evidence>
<evidence type="ECO:0000256" key="3">
    <source>
        <dbReference type="ARBA" id="ARBA00008655"/>
    </source>
</evidence>
<feature type="domain" description="Phospholipid/glycerol acyltransferase" evidence="16">
    <location>
        <begin position="282"/>
        <end position="393"/>
    </location>
</feature>
<accession>A0A0K2TTQ4</accession>
<feature type="transmembrane region" description="Helical" evidence="15">
    <location>
        <begin position="221"/>
        <end position="241"/>
    </location>
</feature>
<dbReference type="EMBL" id="HACA01011686">
    <property type="protein sequence ID" value="CDW29047.1"/>
    <property type="molecule type" value="Transcribed_RNA"/>
</dbReference>
<dbReference type="GO" id="GO:0004366">
    <property type="term" value="F:glycerol-3-phosphate O-acyltransferase activity"/>
    <property type="evidence" value="ECO:0007669"/>
    <property type="project" value="TreeGrafter"/>
</dbReference>
<evidence type="ECO:0000256" key="5">
    <source>
        <dbReference type="ARBA" id="ARBA00022679"/>
    </source>
</evidence>
<keyword evidence="10" id="KW-0594">Phospholipid biosynthesis</keyword>
<keyword evidence="8" id="KW-0443">Lipid metabolism</keyword>
<keyword evidence="5" id="KW-0808">Transferase</keyword>
<evidence type="ECO:0000256" key="15">
    <source>
        <dbReference type="SAM" id="Phobius"/>
    </source>
</evidence>